<dbReference type="InterPro" id="IPR006016">
    <property type="entry name" value="UspA"/>
</dbReference>
<dbReference type="STRING" id="134601.AFA91_31860"/>
<dbReference type="Proteomes" id="UP000062255">
    <property type="component" value="Chromosome"/>
</dbReference>
<dbReference type="Gene3D" id="3.40.50.12370">
    <property type="match status" value="1"/>
</dbReference>
<protein>
    <submittedName>
        <fullName evidence="2">Universal stress protein</fullName>
    </submittedName>
</protein>
<proteinExistence type="predicted"/>
<organism evidence="2 3">
    <name type="scientific">Mycolicibacterium goodii</name>
    <name type="common">Mycobacterium goodii</name>
    <dbReference type="NCBI Taxonomy" id="134601"/>
    <lineage>
        <taxon>Bacteria</taxon>
        <taxon>Bacillati</taxon>
        <taxon>Actinomycetota</taxon>
        <taxon>Actinomycetes</taxon>
        <taxon>Mycobacteriales</taxon>
        <taxon>Mycobacteriaceae</taxon>
        <taxon>Mycolicibacterium</taxon>
    </lineage>
</organism>
<evidence type="ECO:0000313" key="3">
    <source>
        <dbReference type="Proteomes" id="UP000062255"/>
    </source>
</evidence>
<evidence type="ECO:0000313" key="2">
    <source>
        <dbReference type="EMBL" id="AKS35757.1"/>
    </source>
</evidence>
<dbReference type="RefSeq" id="WP_049748202.1">
    <property type="nucleotide sequence ID" value="NZ_CP012150.1"/>
</dbReference>
<sequence length="293" mass="30923">MTVVVGYLTGKAGASPLHLAVGAALTLQTSLAVATVVPRPWMTPSPARIDAEYAQYAAQLASTSAEQARRVIAELDPDLEVTFHKFAHRSVSDGLLEAVESLGAEALILGSAADGKLGQVVVGSTADRLLHSCPVPLAVSPRGYRRPKSGGLTRITCAYSGSRDAVDVVERIAALTERLGVAMRVVTFAVRGRNMYPPLVGLNKEDLVLQEWVEQAQEALLRLKSDGVIGEDVQVAVASGSAWDDALDSIDWIEGEVLAMGTTPSGAVARVFLGERGSKIMRYSPVPVLVLPG</sequence>
<dbReference type="KEGG" id="mgo:AFA91_31860"/>
<dbReference type="AlphaFoldDB" id="A0A0K0XEH1"/>
<dbReference type="PATRIC" id="fig|134601.6.peg.6590"/>
<name>A0A0K0XEH1_MYCGD</name>
<evidence type="ECO:0000259" key="1">
    <source>
        <dbReference type="Pfam" id="PF00582"/>
    </source>
</evidence>
<dbReference type="SUPFAM" id="SSF52402">
    <property type="entry name" value="Adenine nucleotide alpha hydrolases-like"/>
    <property type="match status" value="2"/>
</dbReference>
<dbReference type="Pfam" id="PF00582">
    <property type="entry name" value="Usp"/>
    <property type="match status" value="2"/>
</dbReference>
<dbReference type="PANTHER" id="PTHR43010">
    <property type="entry name" value="UNIVERSAL STRESS PROTEIN SLR1230"/>
    <property type="match status" value="1"/>
</dbReference>
<dbReference type="PANTHER" id="PTHR43010:SF1">
    <property type="entry name" value="USPA DOMAIN-CONTAINING PROTEIN"/>
    <property type="match status" value="1"/>
</dbReference>
<dbReference type="CDD" id="cd00293">
    <property type="entry name" value="USP-like"/>
    <property type="match status" value="2"/>
</dbReference>
<dbReference type="EMBL" id="CP012150">
    <property type="protein sequence ID" value="AKS35757.1"/>
    <property type="molecule type" value="Genomic_DNA"/>
</dbReference>
<feature type="domain" description="UspA" evidence="1">
    <location>
        <begin position="153"/>
        <end position="292"/>
    </location>
</feature>
<gene>
    <name evidence="2" type="ORF">AFA91_31860</name>
</gene>
<accession>A0A0K0XEH1</accession>
<dbReference type="OrthoDB" id="5242641at2"/>
<reference evidence="2 3" key="1">
    <citation type="submission" date="2015-07" db="EMBL/GenBank/DDBJ databases">
        <title>Complete genome sequence of Mycobacterium goodii X7B, a facultative thermophilic biodesulfurizing bacterium.</title>
        <authorList>
            <person name="Yu B."/>
            <person name="Li F."/>
            <person name="Xu P."/>
        </authorList>
    </citation>
    <scope>NUCLEOTIDE SEQUENCE [LARGE SCALE GENOMIC DNA]</scope>
    <source>
        <strain evidence="2 3">X7B</strain>
    </source>
</reference>
<feature type="domain" description="UspA" evidence="1">
    <location>
        <begin position="2"/>
        <end position="139"/>
    </location>
</feature>
<dbReference type="InterPro" id="IPR051688">
    <property type="entry name" value="USP_A"/>
</dbReference>